<reference evidence="1 2" key="1">
    <citation type="submission" date="2024-09" db="EMBL/GenBank/DDBJ databases">
        <authorList>
            <person name="Sun Q."/>
            <person name="Mori K."/>
        </authorList>
    </citation>
    <scope>NUCLEOTIDE SEQUENCE [LARGE SCALE GENOMIC DNA]</scope>
    <source>
        <strain evidence="1 2">JCM 12763</strain>
    </source>
</reference>
<dbReference type="RefSeq" id="WP_141337181.1">
    <property type="nucleotide sequence ID" value="NZ_JBHMAX010000010.1"/>
</dbReference>
<protein>
    <submittedName>
        <fullName evidence="1">Uncharacterized protein</fullName>
    </submittedName>
</protein>
<dbReference type="EMBL" id="JBHMAX010000010">
    <property type="protein sequence ID" value="MFB9731430.1"/>
    <property type="molecule type" value="Genomic_DNA"/>
</dbReference>
<organism evidence="1 2">
    <name type="scientific">Ornithinimicrobium kibberense</name>
    <dbReference type="NCBI Taxonomy" id="282060"/>
    <lineage>
        <taxon>Bacteria</taxon>
        <taxon>Bacillati</taxon>
        <taxon>Actinomycetota</taxon>
        <taxon>Actinomycetes</taxon>
        <taxon>Micrococcales</taxon>
        <taxon>Ornithinimicrobiaceae</taxon>
        <taxon>Ornithinimicrobium</taxon>
    </lineage>
</organism>
<gene>
    <name evidence="1" type="ORF">ACFFN0_05185</name>
</gene>
<evidence type="ECO:0000313" key="1">
    <source>
        <dbReference type="EMBL" id="MFB9731430.1"/>
    </source>
</evidence>
<proteinExistence type="predicted"/>
<comment type="caution">
    <text evidence="1">The sequence shown here is derived from an EMBL/GenBank/DDBJ whole genome shotgun (WGS) entry which is preliminary data.</text>
</comment>
<dbReference type="Proteomes" id="UP001589613">
    <property type="component" value="Unassembled WGS sequence"/>
</dbReference>
<keyword evidence="2" id="KW-1185">Reference proteome</keyword>
<accession>A0ABV5V106</accession>
<evidence type="ECO:0000313" key="2">
    <source>
        <dbReference type="Proteomes" id="UP001589613"/>
    </source>
</evidence>
<sequence length="82" mass="9131">MKMNDRGSWEVLDDTGKRLFSGDKLRAQGFARRRCAVEGGSVAVVSRTGEQLAEFAVSPYGGQTPRALQRRSLFRRAGDRSR</sequence>
<name>A0ABV5V106_9MICO</name>